<dbReference type="AlphaFoldDB" id="A0A921QMI0"/>
<dbReference type="Gene3D" id="3.40.50.720">
    <property type="entry name" value="NAD(P)-binding Rossmann-like Domain"/>
    <property type="match status" value="1"/>
</dbReference>
<sequence length="163" mass="18155">MEVGDLQKVWEVRALKTKPDAAAARATLDRVARQVQPIMRRHAGGRGLQRRRRRRRRRATQERPQGPSQRGAHRVGEASPVVPLLAPPQPQRRPRELAQEVEWWVSQVVVLGGGSFGTAMAAHVAAKKADLEVAMLLRDDLVCRSINNTHINWLVTSAACLLS</sequence>
<dbReference type="InterPro" id="IPR036291">
    <property type="entry name" value="NAD(P)-bd_dom_sf"/>
</dbReference>
<dbReference type="PANTHER" id="PTHR46622">
    <property type="entry name" value="DNA-DEPENDENT METALLOPROTEASE WSS1"/>
    <property type="match status" value="1"/>
</dbReference>
<dbReference type="GO" id="GO:0016616">
    <property type="term" value="F:oxidoreductase activity, acting on the CH-OH group of donors, NAD or NADP as acceptor"/>
    <property type="evidence" value="ECO:0007669"/>
    <property type="project" value="InterPro"/>
</dbReference>
<dbReference type="PANTHER" id="PTHR46622:SF1">
    <property type="entry name" value="DNA-DEPENDENT METALLOPROTEASE WSS1"/>
    <property type="match status" value="1"/>
</dbReference>
<reference evidence="3" key="1">
    <citation type="journal article" date="2019" name="BMC Genomics">
        <title>A new reference genome for Sorghum bicolor reveals high levels of sequence similarity between sweet and grain genotypes: implications for the genetics of sugar metabolism.</title>
        <authorList>
            <person name="Cooper E.A."/>
            <person name="Brenton Z.W."/>
            <person name="Flinn B.S."/>
            <person name="Jenkins J."/>
            <person name="Shu S."/>
            <person name="Flowers D."/>
            <person name="Luo F."/>
            <person name="Wang Y."/>
            <person name="Xia P."/>
            <person name="Barry K."/>
            <person name="Daum C."/>
            <person name="Lipzen A."/>
            <person name="Yoshinaga Y."/>
            <person name="Schmutz J."/>
            <person name="Saski C."/>
            <person name="Vermerris W."/>
            <person name="Kresovich S."/>
        </authorList>
    </citation>
    <scope>NUCLEOTIDE SEQUENCE</scope>
</reference>
<organism evidence="3 4">
    <name type="scientific">Sorghum bicolor</name>
    <name type="common">Sorghum</name>
    <name type="synonym">Sorghum vulgare</name>
    <dbReference type="NCBI Taxonomy" id="4558"/>
    <lineage>
        <taxon>Eukaryota</taxon>
        <taxon>Viridiplantae</taxon>
        <taxon>Streptophyta</taxon>
        <taxon>Embryophyta</taxon>
        <taxon>Tracheophyta</taxon>
        <taxon>Spermatophyta</taxon>
        <taxon>Magnoliopsida</taxon>
        <taxon>Liliopsida</taxon>
        <taxon>Poales</taxon>
        <taxon>Poaceae</taxon>
        <taxon>PACMAD clade</taxon>
        <taxon>Panicoideae</taxon>
        <taxon>Andropogonodae</taxon>
        <taxon>Andropogoneae</taxon>
        <taxon>Sorghinae</taxon>
        <taxon>Sorghum</taxon>
    </lineage>
</organism>
<evidence type="ECO:0000313" key="4">
    <source>
        <dbReference type="Proteomes" id="UP000807115"/>
    </source>
</evidence>
<reference evidence="3" key="2">
    <citation type="submission" date="2020-10" db="EMBL/GenBank/DDBJ databases">
        <authorList>
            <person name="Cooper E.A."/>
            <person name="Brenton Z.W."/>
            <person name="Flinn B.S."/>
            <person name="Jenkins J."/>
            <person name="Shu S."/>
            <person name="Flowers D."/>
            <person name="Luo F."/>
            <person name="Wang Y."/>
            <person name="Xia P."/>
            <person name="Barry K."/>
            <person name="Daum C."/>
            <person name="Lipzen A."/>
            <person name="Yoshinaga Y."/>
            <person name="Schmutz J."/>
            <person name="Saski C."/>
            <person name="Vermerris W."/>
            <person name="Kresovich S."/>
        </authorList>
    </citation>
    <scope>NUCLEOTIDE SEQUENCE</scope>
</reference>
<dbReference type="SUPFAM" id="SSF51735">
    <property type="entry name" value="NAD(P)-binding Rossmann-fold domains"/>
    <property type="match status" value="1"/>
</dbReference>
<accession>A0A921QMI0</accession>
<evidence type="ECO:0000313" key="3">
    <source>
        <dbReference type="EMBL" id="KAG0524753.1"/>
    </source>
</evidence>
<feature type="compositionally biased region" description="Basic residues" evidence="1">
    <location>
        <begin position="39"/>
        <end position="58"/>
    </location>
</feature>
<evidence type="ECO:0000256" key="1">
    <source>
        <dbReference type="SAM" id="MobiDB-lite"/>
    </source>
</evidence>
<dbReference type="Pfam" id="PF01210">
    <property type="entry name" value="NAD_Gly3P_dh_N"/>
    <property type="match status" value="1"/>
</dbReference>
<evidence type="ECO:0000259" key="2">
    <source>
        <dbReference type="Pfam" id="PF01210"/>
    </source>
</evidence>
<comment type="caution">
    <text evidence="3">The sequence shown here is derived from an EMBL/GenBank/DDBJ whole genome shotgun (WGS) entry which is preliminary data.</text>
</comment>
<dbReference type="GO" id="GO:0051287">
    <property type="term" value="F:NAD binding"/>
    <property type="evidence" value="ECO:0007669"/>
    <property type="project" value="InterPro"/>
</dbReference>
<dbReference type="Proteomes" id="UP000807115">
    <property type="component" value="Chromosome 7"/>
</dbReference>
<dbReference type="InterPro" id="IPR011128">
    <property type="entry name" value="G3P_DH_NAD-dep_N"/>
</dbReference>
<gene>
    <name evidence="3" type="ORF">BDA96_07G238800</name>
</gene>
<name>A0A921QMI0_SORBI</name>
<dbReference type="GO" id="GO:0046168">
    <property type="term" value="P:glycerol-3-phosphate catabolic process"/>
    <property type="evidence" value="ECO:0007669"/>
    <property type="project" value="InterPro"/>
</dbReference>
<dbReference type="EMBL" id="CM027686">
    <property type="protein sequence ID" value="KAG0524753.1"/>
    <property type="molecule type" value="Genomic_DNA"/>
</dbReference>
<feature type="domain" description="Glycerol-3-phosphate dehydrogenase NAD-dependent N-terminal" evidence="2">
    <location>
        <begin position="108"/>
        <end position="152"/>
    </location>
</feature>
<proteinExistence type="predicted"/>
<dbReference type="InterPro" id="IPR053000">
    <property type="entry name" value="WSS1-like_metalloprotease"/>
</dbReference>
<feature type="region of interest" description="Disordered" evidence="1">
    <location>
        <begin position="36"/>
        <end position="92"/>
    </location>
</feature>
<protein>
    <recommendedName>
        <fullName evidence="2">Glycerol-3-phosphate dehydrogenase NAD-dependent N-terminal domain-containing protein</fullName>
    </recommendedName>
</protein>